<feature type="region of interest" description="Disordered" evidence="1">
    <location>
        <begin position="412"/>
        <end position="555"/>
    </location>
</feature>
<evidence type="ECO:0000256" key="1">
    <source>
        <dbReference type="SAM" id="MobiDB-lite"/>
    </source>
</evidence>
<keyword evidence="3" id="KW-1185">Reference proteome</keyword>
<feature type="compositionally biased region" description="Polar residues" evidence="1">
    <location>
        <begin position="756"/>
        <end position="776"/>
    </location>
</feature>
<feature type="compositionally biased region" description="Polar residues" evidence="1">
    <location>
        <begin position="577"/>
        <end position="625"/>
    </location>
</feature>
<organism evidence="2 3">
    <name type="scientific">Favolaschia claudopus</name>
    <dbReference type="NCBI Taxonomy" id="2862362"/>
    <lineage>
        <taxon>Eukaryota</taxon>
        <taxon>Fungi</taxon>
        <taxon>Dikarya</taxon>
        <taxon>Basidiomycota</taxon>
        <taxon>Agaricomycotina</taxon>
        <taxon>Agaricomycetes</taxon>
        <taxon>Agaricomycetidae</taxon>
        <taxon>Agaricales</taxon>
        <taxon>Marasmiineae</taxon>
        <taxon>Mycenaceae</taxon>
        <taxon>Favolaschia</taxon>
    </lineage>
</organism>
<feature type="compositionally biased region" description="Basic and acidic residues" evidence="1">
    <location>
        <begin position="779"/>
        <end position="790"/>
    </location>
</feature>
<reference evidence="2 3" key="1">
    <citation type="journal article" date="2024" name="J Genomics">
        <title>Draft genome sequencing and assembly of Favolaschia claudopus CIRM-BRFM 2984 isolated from oak limbs.</title>
        <authorList>
            <person name="Navarro D."/>
            <person name="Drula E."/>
            <person name="Chaduli D."/>
            <person name="Cazenave R."/>
            <person name="Ahrendt S."/>
            <person name="Wang J."/>
            <person name="Lipzen A."/>
            <person name="Daum C."/>
            <person name="Barry K."/>
            <person name="Grigoriev I.V."/>
            <person name="Favel A."/>
            <person name="Rosso M.N."/>
            <person name="Martin F."/>
        </authorList>
    </citation>
    <scope>NUCLEOTIDE SEQUENCE [LARGE SCALE GENOMIC DNA]</scope>
    <source>
        <strain evidence="2 3">CIRM-BRFM 2984</strain>
    </source>
</reference>
<dbReference type="AlphaFoldDB" id="A0AAV9ZBU9"/>
<proteinExistence type="predicted"/>
<protein>
    <submittedName>
        <fullName evidence="2">Uncharacterized protein</fullName>
    </submittedName>
</protein>
<evidence type="ECO:0000313" key="2">
    <source>
        <dbReference type="EMBL" id="KAK6977624.1"/>
    </source>
</evidence>
<feature type="compositionally biased region" description="Polar residues" evidence="1">
    <location>
        <begin position="510"/>
        <end position="555"/>
    </location>
</feature>
<name>A0AAV9ZBU9_9AGAR</name>
<accession>A0AAV9ZBU9</accession>
<feature type="region of interest" description="Disordered" evidence="1">
    <location>
        <begin position="753"/>
        <end position="863"/>
    </location>
</feature>
<feature type="compositionally biased region" description="Basic and acidic residues" evidence="1">
    <location>
        <begin position="648"/>
        <end position="660"/>
    </location>
</feature>
<gene>
    <name evidence="2" type="ORF">R3P38DRAFT_2810158</name>
</gene>
<feature type="region of interest" description="Disordered" evidence="1">
    <location>
        <begin position="1"/>
        <end position="28"/>
    </location>
</feature>
<feature type="region of interest" description="Disordered" evidence="1">
    <location>
        <begin position="577"/>
        <end position="660"/>
    </location>
</feature>
<evidence type="ECO:0000313" key="3">
    <source>
        <dbReference type="Proteomes" id="UP001362999"/>
    </source>
</evidence>
<sequence>MSDYRDRLPPGMHPTYFPGRQLPPPHLAMTNQPHLVRYATEESPNSMHPYGAPVPGPYAHGTYGPQSQQHAPVLYRPPYYDPNHRLAYEPHFSSTSPTHGEIRNAHATRPPVHEAAERILLPPIRLQPPSTHLTTALDARSQQLSNLLQNMLSQSGCAANRDFLVVNQWSQIYGNWEWCDKDTKKAADVYCFGMLVPVKSSLEPQGNYTVGGRVQIGSTKRYAVMGKGKPGECPPIIDHLHFATTDGLDAALDLKIPSRTGPSLYHTVGSERFLRTGHKFWLGKGENSNTVDCITLEQTGIRDPTILPEFQAYAIDHAIRDLQAYDPDGRRIPAADLAHRLLENPSVIVANLKIWQPSQGGGMKELSPVLEIKRIYLLSEKTQAIKVNWPAITASLATALDYVVRPPNATEAATSVPNHLSNAASGRYPSNHRDAVQGGQPLTPVNGYLLTTRPDSQHGRSNAMSGGNGYMAASPQAQHAGTPHPRHAAPAPPKPRRTRKKPTAPLYSNAPLNTSPSAGHGHQQQLVPSQAPANPGSTSAIGANEGQQQHSATSFVQAAPSGVNAEEYLTRPQTRQNYAPLNTSPSDGHGHQQQLVPSQAPANPGSTSAIGANEGQQQHSATSFVQAAPSGVNAEEYLTRPQTRRNLRPGDRPPSQHDYYPRELAQRQYYSGDIPHARDLAPAESPPHTPTWGHIGVSGYEHYTQHAAIPMHSAVYPHVSPMTTAVTSDAWWSQAPADEAPTSAAPHEMWTEVQGDDSNFPTPNGNEGVNFNTNGEGNADARSETDESDGHVSPPAELAEVTNGSGEVVEEATSVDPTSSYARQKRSANAAFEDDTTFVEEVPLPKRGRDATWGTLSGALGPG</sequence>
<comment type="caution">
    <text evidence="2">The sequence shown here is derived from an EMBL/GenBank/DDBJ whole genome shotgun (WGS) entry which is preliminary data.</text>
</comment>
<feature type="compositionally biased region" description="Polar residues" evidence="1">
    <location>
        <begin position="412"/>
        <end position="424"/>
    </location>
</feature>
<dbReference type="Proteomes" id="UP001362999">
    <property type="component" value="Unassembled WGS sequence"/>
</dbReference>
<dbReference type="EMBL" id="JAWWNJ010000167">
    <property type="protein sequence ID" value="KAK6977624.1"/>
    <property type="molecule type" value="Genomic_DNA"/>
</dbReference>